<accession>A0A2S6GC03</accession>
<dbReference type="AlphaFoldDB" id="A0A2S6GC03"/>
<evidence type="ECO:0000313" key="3">
    <source>
        <dbReference type="Proteomes" id="UP000239203"/>
    </source>
</evidence>
<dbReference type="Proteomes" id="UP000239203">
    <property type="component" value="Unassembled WGS sequence"/>
</dbReference>
<comment type="caution">
    <text evidence="2">The sequence shown here is derived from an EMBL/GenBank/DDBJ whole genome shotgun (WGS) entry which is preliminary data.</text>
</comment>
<sequence>MLAAAGPRRTVWGRRSGCGGCNPSRPKRSGSAATSPVPRGQASTNTLSRRWAAPMSEARTLRQSASYPASARSPSTRWSPPPAQRSAATFSTRTSVGRSRRTAAMMWVQSPLRAPFSMPARFPAAEMSWQGNPAVSTSTGSTTDQSTERTSPRFGTSGIRAARIRVTCGSGSATQASRPPSTASTPRSRPPAPVHNDPTTGPTSPPTRVLGPGRVGGFVAVVARSERFTPVLMPTGTVCRASPWQPGSRAPEHRRACPPRRCRRCWCVGHPLSSFVRRRCPDRTLWPGPARCGEPKGLKGKLTRFQNS</sequence>
<keyword evidence="3" id="KW-1185">Reference proteome</keyword>
<feature type="compositionally biased region" description="Low complexity" evidence="1">
    <location>
        <begin position="136"/>
        <end position="145"/>
    </location>
</feature>
<evidence type="ECO:0000313" key="2">
    <source>
        <dbReference type="EMBL" id="PPK61889.1"/>
    </source>
</evidence>
<feature type="region of interest" description="Disordered" evidence="1">
    <location>
        <begin position="130"/>
        <end position="213"/>
    </location>
</feature>
<feature type="compositionally biased region" description="Low complexity" evidence="1">
    <location>
        <begin position="172"/>
        <end position="187"/>
    </location>
</feature>
<reference evidence="2 3" key="1">
    <citation type="submission" date="2018-02" db="EMBL/GenBank/DDBJ databases">
        <title>Genomic Encyclopedia of Archaeal and Bacterial Type Strains, Phase II (KMG-II): from individual species to whole genera.</title>
        <authorList>
            <person name="Goeker M."/>
        </authorList>
    </citation>
    <scope>NUCLEOTIDE SEQUENCE [LARGE SCALE GENOMIC DNA]</scope>
    <source>
        <strain evidence="2 3">YU 961-1</strain>
    </source>
</reference>
<gene>
    <name evidence="2" type="ORF">CLV40_13838</name>
</gene>
<feature type="compositionally biased region" description="Low complexity" evidence="1">
    <location>
        <begin position="64"/>
        <end position="75"/>
    </location>
</feature>
<protein>
    <submittedName>
        <fullName evidence="2">Uncharacterized protein</fullName>
    </submittedName>
</protein>
<evidence type="ECO:0000256" key="1">
    <source>
        <dbReference type="SAM" id="MobiDB-lite"/>
    </source>
</evidence>
<dbReference type="EMBL" id="PTIX01000038">
    <property type="protein sequence ID" value="PPK61889.1"/>
    <property type="molecule type" value="Genomic_DNA"/>
</dbReference>
<proteinExistence type="predicted"/>
<organism evidence="2 3">
    <name type="scientific">Actinokineospora auranticolor</name>
    <dbReference type="NCBI Taxonomy" id="155976"/>
    <lineage>
        <taxon>Bacteria</taxon>
        <taxon>Bacillati</taxon>
        <taxon>Actinomycetota</taxon>
        <taxon>Actinomycetes</taxon>
        <taxon>Pseudonocardiales</taxon>
        <taxon>Pseudonocardiaceae</taxon>
        <taxon>Actinokineospora</taxon>
    </lineage>
</organism>
<feature type="region of interest" description="Disordered" evidence="1">
    <location>
        <begin position="1"/>
        <end position="100"/>
    </location>
</feature>
<name>A0A2S6GC03_9PSEU</name>